<evidence type="ECO:0000256" key="3">
    <source>
        <dbReference type="ARBA" id="ARBA00022481"/>
    </source>
</evidence>
<evidence type="ECO:0000256" key="11">
    <source>
        <dbReference type="SAM" id="Coils"/>
    </source>
</evidence>
<dbReference type="InterPro" id="IPR013656">
    <property type="entry name" value="PAS_4"/>
</dbReference>
<dbReference type="PROSITE" id="PS50113">
    <property type="entry name" value="PAC"/>
    <property type="match status" value="1"/>
</dbReference>
<keyword evidence="11" id="KW-0175">Coiled coil</keyword>
<feature type="domain" description="Methyl-accepting transducer" evidence="12">
    <location>
        <begin position="240"/>
        <end position="438"/>
    </location>
</feature>
<dbReference type="Gene3D" id="3.30.450.20">
    <property type="entry name" value="PAS domain"/>
    <property type="match status" value="2"/>
</dbReference>
<evidence type="ECO:0000313" key="15">
    <source>
        <dbReference type="Proteomes" id="UP000663686"/>
    </source>
</evidence>
<gene>
    <name evidence="14" type="ORF">JN757_23640</name>
</gene>
<evidence type="ECO:0000256" key="8">
    <source>
        <dbReference type="ARBA" id="ARBA00023224"/>
    </source>
</evidence>
<keyword evidence="7" id="KW-0472">Membrane</keyword>
<evidence type="ECO:0000259" key="13">
    <source>
        <dbReference type="PROSITE" id="PS50113"/>
    </source>
</evidence>
<keyword evidence="4" id="KW-0812">Transmembrane</keyword>
<dbReference type="CDD" id="cd00130">
    <property type="entry name" value="PAS"/>
    <property type="match status" value="2"/>
</dbReference>
<dbReference type="InterPro" id="IPR013655">
    <property type="entry name" value="PAS_fold_3"/>
</dbReference>
<dbReference type="InterPro" id="IPR001610">
    <property type="entry name" value="PAC"/>
</dbReference>
<keyword evidence="3" id="KW-0488">Methylation</keyword>
<dbReference type="SMART" id="SM00086">
    <property type="entry name" value="PAC"/>
    <property type="match status" value="2"/>
</dbReference>
<dbReference type="EMBL" id="CP069352">
    <property type="protein sequence ID" value="QRK83501.1"/>
    <property type="molecule type" value="Genomic_DNA"/>
</dbReference>
<evidence type="ECO:0000256" key="7">
    <source>
        <dbReference type="ARBA" id="ARBA00023136"/>
    </source>
</evidence>
<dbReference type="PROSITE" id="PS50111">
    <property type="entry name" value="CHEMOTAXIS_TRANSDUC_2"/>
    <property type="match status" value="1"/>
</dbReference>
<feature type="coiled-coil region" evidence="11">
    <location>
        <begin position="3"/>
        <end position="30"/>
    </location>
</feature>
<dbReference type="InterPro" id="IPR035965">
    <property type="entry name" value="PAS-like_dom_sf"/>
</dbReference>
<dbReference type="SMART" id="SM00283">
    <property type="entry name" value="MA"/>
    <property type="match status" value="1"/>
</dbReference>
<dbReference type="Proteomes" id="UP000663686">
    <property type="component" value="Chromosome"/>
</dbReference>
<evidence type="ECO:0000256" key="10">
    <source>
        <dbReference type="PROSITE-ProRule" id="PRU00284"/>
    </source>
</evidence>
<dbReference type="InterPro" id="IPR000700">
    <property type="entry name" value="PAS-assoc_C"/>
</dbReference>
<evidence type="ECO:0000256" key="1">
    <source>
        <dbReference type="ARBA" id="ARBA00004236"/>
    </source>
</evidence>
<keyword evidence="5" id="KW-0418">Kinase</keyword>
<dbReference type="NCBIfam" id="TIGR00229">
    <property type="entry name" value="sensory_box"/>
    <property type="match status" value="2"/>
</dbReference>
<dbReference type="PANTHER" id="PTHR32089:SF112">
    <property type="entry name" value="LYSOZYME-LIKE PROTEIN-RELATED"/>
    <property type="match status" value="1"/>
</dbReference>
<dbReference type="Pfam" id="PF08448">
    <property type="entry name" value="PAS_4"/>
    <property type="match status" value="1"/>
</dbReference>
<evidence type="ECO:0000256" key="4">
    <source>
        <dbReference type="ARBA" id="ARBA00022692"/>
    </source>
</evidence>
<dbReference type="SUPFAM" id="SSF58104">
    <property type="entry name" value="Methyl-accepting chemotaxis protein (MCP) signaling domain"/>
    <property type="match status" value="1"/>
</dbReference>
<keyword evidence="6" id="KW-1133">Transmembrane helix</keyword>
<protein>
    <submittedName>
        <fullName evidence="14">PAS domain-containing methyl-accepting chemotaxis protein</fullName>
    </submittedName>
</protein>
<evidence type="ECO:0000259" key="12">
    <source>
        <dbReference type="PROSITE" id="PS50111"/>
    </source>
</evidence>
<dbReference type="PRINTS" id="PR00260">
    <property type="entry name" value="CHEMTRNSDUCR"/>
</dbReference>
<dbReference type="Pfam" id="PF00015">
    <property type="entry name" value="MCPsignal"/>
    <property type="match status" value="1"/>
</dbReference>
<reference evidence="14 15" key="1">
    <citation type="submission" date="2021-03" db="EMBL/GenBank/DDBJ databases">
        <title>P. granadensis CT364 genome publication.</title>
        <authorList>
            <person name="Stach J."/>
            <person name="Montero-Calasanz Md.C."/>
        </authorList>
    </citation>
    <scope>NUCLEOTIDE SEQUENCE [LARGE SCALE GENOMIC DNA]</scope>
    <source>
        <strain evidence="14 15">CT364</strain>
    </source>
</reference>
<feature type="domain" description="PAC" evidence="13">
    <location>
        <begin position="92"/>
        <end position="144"/>
    </location>
</feature>
<dbReference type="Gene3D" id="1.10.287.950">
    <property type="entry name" value="Methyl-accepting chemotaxis protein"/>
    <property type="match status" value="1"/>
</dbReference>
<keyword evidence="2" id="KW-1003">Cell membrane</keyword>
<organism evidence="14 15">
    <name type="scientific">Pseudomonas granadensis</name>
    <dbReference type="NCBI Taxonomy" id="1421430"/>
    <lineage>
        <taxon>Bacteria</taxon>
        <taxon>Pseudomonadati</taxon>
        <taxon>Pseudomonadota</taxon>
        <taxon>Gammaproteobacteria</taxon>
        <taxon>Pseudomonadales</taxon>
        <taxon>Pseudomonadaceae</taxon>
        <taxon>Pseudomonas</taxon>
    </lineage>
</organism>
<evidence type="ECO:0000256" key="5">
    <source>
        <dbReference type="ARBA" id="ARBA00022777"/>
    </source>
</evidence>
<dbReference type="InterPro" id="IPR000014">
    <property type="entry name" value="PAS"/>
</dbReference>
<sequence length="438" mass="48273">MFNKRLKQELAALREELSSLVQVKESLESEMLALTLEPDGRIRSVNQNFLGEMFYKSQDLIGRALEDIVPAHVKTNEFHLRFKNAMARGEHFAGAVRLLRGNGEEAWLRSIVQPVRSSDGRIRHISFYASDLTRTIEASREHENLIGALVRSTAVIEFDLNGNVLTANDRFLNGMGYSLAQIKGKHHRTFCAPEEYNSGEYQNFWRRLNNGEFVAGRFKRIDSHGRDVWLEASYNPVVDANDKLYKVVKFATVITDQVNREQAVADAASIAYSTSQQTDSTAQRGTTVVTEAVNVMRDLSRHMQAAGEGIEALNEQSLVIGTIVKTISGIAEQTNLLALNAAIEAARAGEQGRGFAVVADEVRQLASRTSQATDEIVTVVRQNQEMARSAVALMTDGKLQAEQGLALAAEAGTVIVEIQDGAQKVVDAVGQFANQLSH</sequence>
<dbReference type="Pfam" id="PF08447">
    <property type="entry name" value="PAS_3"/>
    <property type="match status" value="1"/>
</dbReference>
<evidence type="ECO:0000313" key="14">
    <source>
        <dbReference type="EMBL" id="QRK83501.1"/>
    </source>
</evidence>
<evidence type="ECO:0000256" key="2">
    <source>
        <dbReference type="ARBA" id="ARBA00022475"/>
    </source>
</evidence>
<keyword evidence="15" id="KW-1185">Reference proteome</keyword>
<keyword evidence="5" id="KW-0808">Transferase</keyword>
<dbReference type="PANTHER" id="PTHR32089">
    <property type="entry name" value="METHYL-ACCEPTING CHEMOTAXIS PROTEIN MCPB"/>
    <property type="match status" value="1"/>
</dbReference>
<comment type="subcellular location">
    <subcellularLocation>
        <location evidence="1">Cell membrane</location>
    </subcellularLocation>
</comment>
<accession>A0ABX7GDV9</accession>
<comment type="similarity">
    <text evidence="9">Belongs to the methyl-accepting chemotaxis (MCP) protein family.</text>
</comment>
<dbReference type="SUPFAM" id="SSF55785">
    <property type="entry name" value="PYP-like sensor domain (PAS domain)"/>
    <property type="match status" value="2"/>
</dbReference>
<dbReference type="InterPro" id="IPR004089">
    <property type="entry name" value="MCPsignal_dom"/>
</dbReference>
<name>A0ABX7GDV9_9PSED</name>
<evidence type="ECO:0000256" key="9">
    <source>
        <dbReference type="ARBA" id="ARBA00029447"/>
    </source>
</evidence>
<dbReference type="InterPro" id="IPR004090">
    <property type="entry name" value="Chemotax_Me-accpt_rcpt"/>
</dbReference>
<proteinExistence type="inferred from homology"/>
<evidence type="ECO:0000256" key="6">
    <source>
        <dbReference type="ARBA" id="ARBA00022989"/>
    </source>
</evidence>
<keyword evidence="8 10" id="KW-0807">Transducer</keyword>